<dbReference type="Pfam" id="PF02384">
    <property type="entry name" value="N6_Mtase"/>
    <property type="match status" value="1"/>
</dbReference>
<dbReference type="InterPro" id="IPR003356">
    <property type="entry name" value="DNA_methylase_A-5"/>
</dbReference>
<comment type="caution">
    <text evidence="7">The sequence shown here is derived from an EMBL/GenBank/DDBJ whole genome shotgun (WGS) entry which is preliminary data.</text>
</comment>
<accession>A0ABQ6G5L0</accession>
<name>A0ABQ6G5L0_9CHLR</name>
<organism evidence="7 8">
    <name type="scientific">Dictyobacter halimunensis</name>
    <dbReference type="NCBI Taxonomy" id="3026934"/>
    <lineage>
        <taxon>Bacteria</taxon>
        <taxon>Bacillati</taxon>
        <taxon>Chloroflexota</taxon>
        <taxon>Ktedonobacteria</taxon>
        <taxon>Ktedonobacterales</taxon>
        <taxon>Dictyobacteraceae</taxon>
        <taxon>Dictyobacter</taxon>
    </lineage>
</organism>
<evidence type="ECO:0000259" key="6">
    <source>
        <dbReference type="Pfam" id="PF18135"/>
    </source>
</evidence>
<gene>
    <name evidence="7" type="ORF">KDH_79740</name>
</gene>
<keyword evidence="2 7" id="KW-0489">Methyltransferase</keyword>
<reference evidence="7 8" key="1">
    <citation type="submission" date="2023-02" db="EMBL/GenBank/DDBJ databases">
        <title>Dictyobacter halimunensis sp. nov., a new member of the class Ktedonobacteria from forest soil in a geothermal area.</title>
        <authorList>
            <person name="Rachmania M.K."/>
            <person name="Ningsih F."/>
            <person name="Sakai Y."/>
            <person name="Yabe S."/>
            <person name="Yokota A."/>
            <person name="Sjamsuridzal W."/>
        </authorList>
    </citation>
    <scope>NUCLEOTIDE SEQUENCE [LARGE SCALE GENOMIC DNA]</scope>
    <source>
        <strain evidence="7 8">S3.2.2.5</strain>
    </source>
</reference>
<evidence type="ECO:0000313" key="7">
    <source>
        <dbReference type="EMBL" id="GLV61158.1"/>
    </source>
</evidence>
<dbReference type="PANTHER" id="PTHR33841:SF1">
    <property type="entry name" value="DNA METHYLTRANSFERASE A"/>
    <property type="match status" value="1"/>
</dbReference>
<evidence type="ECO:0000256" key="2">
    <source>
        <dbReference type="ARBA" id="ARBA00022603"/>
    </source>
</evidence>
<feature type="domain" description="DNA methylase adenine-specific" evidence="5">
    <location>
        <begin position="307"/>
        <end position="418"/>
    </location>
</feature>
<proteinExistence type="predicted"/>
<dbReference type="EMBL" id="BSRI01000003">
    <property type="protein sequence ID" value="GLV61158.1"/>
    <property type="molecule type" value="Genomic_DNA"/>
</dbReference>
<evidence type="ECO:0000259" key="5">
    <source>
        <dbReference type="Pfam" id="PF02384"/>
    </source>
</evidence>
<dbReference type="PRINTS" id="PR00507">
    <property type="entry name" value="N12N6MTFRASE"/>
</dbReference>
<dbReference type="EC" id="2.1.1.72" evidence="1"/>
<evidence type="ECO:0000313" key="8">
    <source>
        <dbReference type="Proteomes" id="UP001344906"/>
    </source>
</evidence>
<dbReference type="GO" id="GO:0008168">
    <property type="term" value="F:methyltransferase activity"/>
    <property type="evidence" value="ECO:0007669"/>
    <property type="project" value="UniProtKB-KW"/>
</dbReference>
<feature type="domain" description="Type ISP restriction-modification enzyme LLaBIII C-terminal specificity" evidence="6">
    <location>
        <begin position="714"/>
        <end position="1075"/>
    </location>
</feature>
<dbReference type="Gene3D" id="3.40.50.150">
    <property type="entry name" value="Vaccinia Virus protein VP39"/>
    <property type="match status" value="1"/>
</dbReference>
<keyword evidence="3" id="KW-0808">Transferase</keyword>
<dbReference type="GO" id="GO:0032259">
    <property type="term" value="P:methylation"/>
    <property type="evidence" value="ECO:0007669"/>
    <property type="project" value="UniProtKB-KW"/>
</dbReference>
<keyword evidence="8" id="KW-1185">Reference proteome</keyword>
<dbReference type="Proteomes" id="UP001344906">
    <property type="component" value="Unassembled WGS sequence"/>
</dbReference>
<evidence type="ECO:0000256" key="4">
    <source>
        <dbReference type="ARBA" id="ARBA00047942"/>
    </source>
</evidence>
<evidence type="ECO:0000256" key="1">
    <source>
        <dbReference type="ARBA" id="ARBA00011900"/>
    </source>
</evidence>
<protein>
    <recommendedName>
        <fullName evidence="1">site-specific DNA-methyltransferase (adenine-specific)</fullName>
        <ecNumber evidence="1">2.1.1.72</ecNumber>
    </recommendedName>
</protein>
<evidence type="ECO:0000256" key="3">
    <source>
        <dbReference type="ARBA" id="ARBA00022679"/>
    </source>
</evidence>
<dbReference type="PANTHER" id="PTHR33841">
    <property type="entry name" value="DNA METHYLTRANSFERASE YEEA-RELATED"/>
    <property type="match status" value="1"/>
</dbReference>
<dbReference type="InterPro" id="IPR029063">
    <property type="entry name" value="SAM-dependent_MTases_sf"/>
</dbReference>
<comment type="catalytic activity">
    <reaction evidence="4">
        <text>a 2'-deoxyadenosine in DNA + S-adenosyl-L-methionine = an N(6)-methyl-2'-deoxyadenosine in DNA + S-adenosyl-L-homocysteine + H(+)</text>
        <dbReference type="Rhea" id="RHEA:15197"/>
        <dbReference type="Rhea" id="RHEA-COMP:12418"/>
        <dbReference type="Rhea" id="RHEA-COMP:12419"/>
        <dbReference type="ChEBI" id="CHEBI:15378"/>
        <dbReference type="ChEBI" id="CHEBI:57856"/>
        <dbReference type="ChEBI" id="CHEBI:59789"/>
        <dbReference type="ChEBI" id="CHEBI:90615"/>
        <dbReference type="ChEBI" id="CHEBI:90616"/>
        <dbReference type="EC" id="2.1.1.72"/>
    </reaction>
</comment>
<dbReference type="Pfam" id="PF18135">
    <property type="entry name" value="Type_ISP_C"/>
    <property type="match status" value="1"/>
</dbReference>
<dbReference type="InterPro" id="IPR050953">
    <property type="entry name" value="N4_N6_ade-DNA_methylase"/>
</dbReference>
<dbReference type="InterPro" id="IPR041635">
    <property type="entry name" value="Type_ISP_LLaBIII_C"/>
</dbReference>
<sequence>MHIYMYLFMRGIHMANIALRAYLEAVEENYRRGFATEHTYRGTLKHLLEQIEAGVFATNEPKRIACGAPDYVIERNNLTIGYIEAKDVGVPLDKIEKDAQLKRYLRALDNLILTDYLEFRWYVQGEKRMSARLGSIHNKKIILDKDGVKLGEELLHLFLEHRGERIRKPQELAQRMARLAHMIRDIIIDAFRTNEASDTIKDLYTVFQELLLPDLTADGFADMFAQTIAYGLFAARCNHHNEKPFRREDAVKEIPRTNPFLRRFFGAIAGPDLDDEPFVGFVNELAQVLAFTDMKAVLADFGKRTRQEDPIVHFYETFLAQYDPKLREMRGVYYTPEPVVSYIVRSVDYLLREHFDCPDGLADTGSVPYSYVDEHGKEQVERKPRVMILDPATGTGTFLYSVIAHIRENYRQMGNAGMWSGYVRDYLLPRLFGFELLVAPYAMAHLKLGMQLAALDFPEPERKSWAYDFKTNERLGIYLTNTLDEAFKRSNVLFGRYISDEANEAAKVKQTYPVMVILGNPPYSYASANTGKWITSLIRDYYQVDNKPLGERNPKGLQDDYVKFIRFAQWRIEQTGYGILAFITNHKYFRNATFPGMRQSLMRTFDDIYLLDLHGSTKPKEVPPVGTQDQNVFDIQQGVAIGIFVKRHKSSGQDATVLHADLWGSRASKYDWLVTNDVATTSWTTLTPQRPFYYFFSQDRNKAEEYERGWKLTEIMPTNSVGLYTARDTLAIQRSKTALMEVLNTFVSLPVEEARKRYDLGRDSRDWQVALAQKDLRRAELKQSNVQEITYRPFDVRFTYYTGVSRGLICMPRAEVMHHMLDGSNIAICFMRASREQIVSNFFVANHIIDKTILSSADNANIAPLYLYSGPNKAPTLFDLDTSIGATRGRNANLSGEFVKDASTKLKMLSIPDGKGDLQRTFGPEDIFHYMYAIFYSPSYRERYAEFLKVDFPRLPLPTSKELFRELCALGARLVAMHLMKGITDIAVRYPISGNNIVDKISYTQGTDTPGQGRVWINKAQYFEGIQPEIWEFHVGGYQICQKWLKDRKGDSLTFEDIMQYQRMATALAETITVMAKIDDAIHEHGGWPLQ</sequence>
<dbReference type="SUPFAM" id="SSF53335">
    <property type="entry name" value="S-adenosyl-L-methionine-dependent methyltransferases"/>
    <property type="match status" value="1"/>
</dbReference>